<dbReference type="SUPFAM" id="SSF49265">
    <property type="entry name" value="Fibronectin type III"/>
    <property type="match status" value="2"/>
</dbReference>
<dbReference type="RefSeq" id="WP_147431989.1">
    <property type="nucleotide sequence ID" value="NZ_RBWV01000014.1"/>
</dbReference>
<proteinExistence type="predicted"/>
<evidence type="ECO:0000256" key="6">
    <source>
        <dbReference type="ARBA" id="ARBA00023277"/>
    </source>
</evidence>
<dbReference type="SUPFAM" id="SSF49899">
    <property type="entry name" value="Concanavalin A-like lectins/glucanases"/>
    <property type="match status" value="2"/>
</dbReference>
<evidence type="ECO:0000256" key="7">
    <source>
        <dbReference type="ARBA" id="ARBA00023295"/>
    </source>
</evidence>
<reference evidence="11 12" key="1">
    <citation type="submission" date="2018-10" db="EMBL/GenBank/DDBJ databases">
        <title>Genomic Encyclopedia of Archaeal and Bacterial Type Strains, Phase II (KMG-II): from individual species to whole genera.</title>
        <authorList>
            <person name="Goeker M."/>
        </authorList>
    </citation>
    <scope>NUCLEOTIDE SEQUENCE [LARGE SCALE GENOMIC DNA]</scope>
    <source>
        <strain evidence="11 12">RP-AC37</strain>
    </source>
</reference>
<dbReference type="InterPro" id="IPR036116">
    <property type="entry name" value="FN3_sf"/>
</dbReference>
<evidence type="ECO:0000259" key="10">
    <source>
        <dbReference type="PROSITE" id="PS50853"/>
    </source>
</evidence>
<evidence type="ECO:0000256" key="1">
    <source>
        <dbReference type="ARBA" id="ARBA00004316"/>
    </source>
</evidence>
<dbReference type="InterPro" id="IPR011043">
    <property type="entry name" value="Gal_Oxase/kelch_b-propeller"/>
</dbReference>
<keyword evidence="4" id="KW-1015">Disulfide bond</keyword>
<evidence type="ECO:0000313" key="11">
    <source>
        <dbReference type="EMBL" id="RKS71325.1"/>
    </source>
</evidence>
<evidence type="ECO:0000256" key="4">
    <source>
        <dbReference type="ARBA" id="ARBA00023157"/>
    </source>
</evidence>
<dbReference type="SMART" id="SM00282">
    <property type="entry name" value="LamG"/>
    <property type="match status" value="2"/>
</dbReference>
<name>A0A420XLE0_9ACTN</name>
<evidence type="ECO:0000313" key="12">
    <source>
        <dbReference type="Proteomes" id="UP000281955"/>
    </source>
</evidence>
<feature type="domain" description="Fibronectin type-III" evidence="10">
    <location>
        <begin position="1375"/>
        <end position="1460"/>
    </location>
</feature>
<dbReference type="GO" id="GO:0016798">
    <property type="term" value="F:hydrolase activity, acting on glycosyl bonds"/>
    <property type="evidence" value="ECO:0007669"/>
    <property type="project" value="UniProtKB-KW"/>
</dbReference>
<dbReference type="Gene3D" id="2.60.40.10">
    <property type="entry name" value="Immunoglobulins"/>
    <property type="match status" value="7"/>
</dbReference>
<dbReference type="Gene3D" id="2.60.120.200">
    <property type="match status" value="2"/>
</dbReference>
<dbReference type="EMBL" id="RBWV01000014">
    <property type="protein sequence ID" value="RKS71325.1"/>
    <property type="molecule type" value="Genomic_DNA"/>
</dbReference>
<dbReference type="GO" id="GO:0000272">
    <property type="term" value="P:polysaccharide catabolic process"/>
    <property type="evidence" value="ECO:0007669"/>
    <property type="project" value="UniProtKB-KW"/>
</dbReference>
<dbReference type="Pfam" id="PF17957">
    <property type="entry name" value="Big_7"/>
    <property type="match status" value="4"/>
</dbReference>
<dbReference type="InterPro" id="IPR003961">
    <property type="entry name" value="FN3_dom"/>
</dbReference>
<feature type="domain" description="Fibronectin type-III" evidence="10">
    <location>
        <begin position="1189"/>
        <end position="1277"/>
    </location>
</feature>
<sequence length="1848" mass="186463">MRISRSVATLAVTGLLGTGLAVLPVQSASAVQNGTVPGTAASTWQTNGVVRAITAANGIVYIGGDFTAVRPPGAAAGAASEVARNHFAAFNASTGALITTINHNVSAPIYSLSTSSNGATVYMGGDFTTVDGAARNRVAAFNASTNALTSWAPNVNARVNGIVATASTVYVSGAFSKVGSVAVTRVAAINAANNNLLAGFSASADASVYAIALSKPGDKLYLAGGFTSVNGDSSYHSAAVVDASTGSLLPLPARSVIPPKTASCTSEMKVVKTDADSVYFGAEGTGGGCFDGTFAANISDGSLKWQSQCLGATQGLTVVNGLVYTGSHSHDCTADQGFDPDAFPEVGWSKGLARHLLARSAANGKVSSWYPNTDGGPGGVGLGPRVLETDGSQVFVGGEFTNVNGQAQQGFTRFSPTASADAAPARPAAPAAVARPNGAIAVSVQAPLDTDDTDLTVRIYRDGGTTPIASVPVHSLFWRDPVVSIVDSAVAVGTSHTYTADAIETNGTVAGAKSSASNRVTAVQALSSYASAVNGDSPTLFWRLGQTGGSAAADSSGNGVGGIYAGGVTYNQPGQTSDGDTGIQTDGINGLVSSSEAVAGPSTFSIEAWIKTTTTTGGKIIGFGNRQGGYDFSGNPAVSGSYDKQLYMANDGRVLFGVYNGNTTTLASSAAYNDGQWHHLVGTQDSGGMALWADGVRLGRNSVTTNQSYTGYWRVGGDSLGSWPSQPSSNFFAGSIDDVAVYGGALTRTQVLNHYTASGRSVAPGSTPQDTYGKAVVADDPQSYWRLDDAAATTAADSADGTAPGAYAGGVTTGAAGALGTTGKAATFDGVNGNVASASQVGGPSKYAVELWFNTTTTRGGKLIGFGNSKTGNSGNYDKHVYMLNNGRLSFGVYNGGFDIITSTAAYNDGAWHHVVAMQGPSGMAMYVDDRLVGTNPTVGNQSYNGYWRVGGDNLGAWPNRPASDYFAGTIDEVAVYGGPLSATQVDAHYSASGRQGPDTTAPVTAITSPADGASLLAGDVAVTATATDAGGVASVDLQVDGTTVTTRTTAPYTFTWNATAGTHVLTTVARDASGNVGSSAPVNVTVTVPDTTAPSVAITSPAGGASVYGATTVQTTATDNVAIASVDLKVDGTTVATTSTTPYSFMWDASSVSVGSHTLVAVARDTSGNVTSSAPVSVTVVLPPDTTAPSAPSGLSATAATDHVTLTWTAATDDRGVGSYRVVRDGVVLPDVVSGTTFTDTAVATSTTYHYSVQAVDTSGNIGPDSNVVTVRTPDTTNPVVSIGSPTIDDQVYGPTPVVVNATDDTGIASVSVKVDGSSLGTDTTAPYEFTWNATVAGNHTLVATATDTSGNSATSEPIVVTVVVPPDTTAPTAPTALHTTATTVDHVDLAWTASTDNVGVTGYEVLRDGAVVGTSAGTTYTDSTVSSSSNYSYSVRARDAANNVSVESAALAVTTPDVTVPTVAITSPAAGDTVSGATTVTVTAGDDVSLASVKLTVDGAAVATLTSAPFTFTWNATGSGQRTLVAVATDAAGNTASSDPVTVSVVAPADTTAPSVPTGLHTTAVAKDHVDLAWTASTDNVGVTGYEVLRDSTVLATVTGTSWSDTGVTPSTAYTYTVRALDAAGNRSTASGSVTVTTPAATTTLFNDPWTGADGAPWASAWTTSSSSGSVTTQGGAGVLAPNDASGAYARAQLTGVSAKADTDTVFSYKWSATGASQYVDIYVRGTGGWQNGYRPRNGYGLELSSSSGTVALFKNVNGTNSTIRTVSSAQKLVTTKQWVRIKVSGSTIQWHIWSDGTTEPTAWNTDTDTSVTAAGQLFLAANRGSSNTGAKSVAIDDLTITDLTP</sequence>
<dbReference type="InParanoid" id="A0A420XLE0"/>
<dbReference type="InterPro" id="IPR006558">
    <property type="entry name" value="LamG-like"/>
</dbReference>
<keyword evidence="11" id="KW-0430">Lectin</keyword>
<feature type="domain" description="Fibronectin type-III" evidence="10">
    <location>
        <begin position="1558"/>
        <end position="1643"/>
    </location>
</feature>
<comment type="caution">
    <text evidence="11">The sequence shown here is derived from an EMBL/GenBank/DDBJ whole genome shotgun (WGS) entry which is preliminary data.</text>
</comment>
<dbReference type="PROSITE" id="PS50853">
    <property type="entry name" value="FN3"/>
    <property type="match status" value="3"/>
</dbReference>
<keyword evidence="3" id="KW-0378">Hydrolase</keyword>
<feature type="signal peptide" evidence="9">
    <location>
        <begin position="1"/>
        <end position="30"/>
    </location>
</feature>
<dbReference type="SMART" id="SM00060">
    <property type="entry name" value="FN3"/>
    <property type="match status" value="3"/>
</dbReference>
<feature type="chain" id="PRO_5019005335" evidence="9">
    <location>
        <begin position="31"/>
        <end position="1848"/>
    </location>
</feature>
<dbReference type="Proteomes" id="UP000281955">
    <property type="component" value="Unassembled WGS sequence"/>
</dbReference>
<dbReference type="GO" id="GO:0030246">
    <property type="term" value="F:carbohydrate binding"/>
    <property type="evidence" value="ECO:0007669"/>
    <property type="project" value="UniProtKB-KW"/>
</dbReference>
<dbReference type="GO" id="GO:0042995">
    <property type="term" value="C:cell projection"/>
    <property type="evidence" value="ECO:0007669"/>
    <property type="project" value="UniProtKB-SubCell"/>
</dbReference>
<keyword evidence="7" id="KW-0326">Glycosidase</keyword>
<evidence type="ECO:0000256" key="8">
    <source>
        <dbReference type="ARBA" id="ARBA00023326"/>
    </source>
</evidence>
<evidence type="ECO:0000256" key="5">
    <source>
        <dbReference type="ARBA" id="ARBA00023273"/>
    </source>
</evidence>
<comment type="subcellular location">
    <subcellularLocation>
        <location evidence="1">Cell projection</location>
    </subcellularLocation>
</comment>
<dbReference type="InterPro" id="IPR001791">
    <property type="entry name" value="Laminin_G"/>
</dbReference>
<keyword evidence="2 9" id="KW-0732">Signal</keyword>
<dbReference type="OrthoDB" id="9802683at2"/>
<evidence type="ECO:0000256" key="2">
    <source>
        <dbReference type="ARBA" id="ARBA00022729"/>
    </source>
</evidence>
<evidence type="ECO:0000256" key="3">
    <source>
        <dbReference type="ARBA" id="ARBA00022801"/>
    </source>
</evidence>
<keyword evidence="8" id="KW-0624">Polysaccharide degradation</keyword>
<accession>A0A420XLE0</accession>
<dbReference type="FunFam" id="2.60.40.10:FF:001114">
    <property type="entry name" value="Chitinase A1"/>
    <property type="match status" value="1"/>
</dbReference>
<dbReference type="SMART" id="SM00560">
    <property type="entry name" value="LamGL"/>
    <property type="match status" value="1"/>
</dbReference>
<dbReference type="InterPro" id="IPR013783">
    <property type="entry name" value="Ig-like_fold"/>
</dbReference>
<gene>
    <name evidence="11" type="ORF">CLV35_3121</name>
</gene>
<dbReference type="InterPro" id="IPR013320">
    <property type="entry name" value="ConA-like_dom_sf"/>
</dbReference>
<protein>
    <submittedName>
        <fullName evidence="11">Concanavalin A-like lectin/glucanase superfamily protein</fullName>
    </submittedName>
</protein>
<keyword evidence="12" id="KW-1185">Reference proteome</keyword>
<dbReference type="SUPFAM" id="SSF50965">
    <property type="entry name" value="Galactose oxidase, central domain"/>
    <property type="match status" value="1"/>
</dbReference>
<dbReference type="CDD" id="cd00110">
    <property type="entry name" value="LamG"/>
    <property type="match status" value="1"/>
</dbReference>
<keyword evidence="5" id="KW-0966">Cell projection</keyword>
<dbReference type="CDD" id="cd00063">
    <property type="entry name" value="FN3"/>
    <property type="match status" value="2"/>
</dbReference>
<evidence type="ECO:0000256" key="9">
    <source>
        <dbReference type="SAM" id="SignalP"/>
    </source>
</evidence>
<dbReference type="Pfam" id="PF13385">
    <property type="entry name" value="Laminin_G_3"/>
    <property type="match status" value="2"/>
</dbReference>
<keyword evidence="6" id="KW-0119">Carbohydrate metabolism</keyword>
<organism evidence="11 12">
    <name type="scientific">Motilibacter peucedani</name>
    <dbReference type="NCBI Taxonomy" id="598650"/>
    <lineage>
        <taxon>Bacteria</taxon>
        <taxon>Bacillati</taxon>
        <taxon>Actinomycetota</taxon>
        <taxon>Actinomycetes</taxon>
        <taxon>Motilibacterales</taxon>
        <taxon>Motilibacteraceae</taxon>
        <taxon>Motilibacter</taxon>
    </lineage>
</organism>